<dbReference type="Gene3D" id="2.180.10.10">
    <property type="entry name" value="RHS repeat-associated core"/>
    <property type="match status" value="2"/>
</dbReference>
<organism evidence="4 5">
    <name type="scientific">Streptomyces melanogenes</name>
    <dbReference type="NCBI Taxonomy" id="67326"/>
    <lineage>
        <taxon>Bacteria</taxon>
        <taxon>Bacillati</taxon>
        <taxon>Actinomycetota</taxon>
        <taxon>Actinomycetes</taxon>
        <taxon>Kitasatosporales</taxon>
        <taxon>Streptomycetaceae</taxon>
        <taxon>Streptomyces</taxon>
    </lineage>
</organism>
<evidence type="ECO:0000313" key="5">
    <source>
        <dbReference type="Proteomes" id="UP001432060"/>
    </source>
</evidence>
<dbReference type="SUPFAM" id="SSF51294">
    <property type="entry name" value="Hedgehog/intein (Hint) domain"/>
    <property type="match status" value="1"/>
</dbReference>
<dbReference type="PANTHER" id="PTHR32305:SF17">
    <property type="entry name" value="TRNA NUCLEASE WAPA"/>
    <property type="match status" value="1"/>
</dbReference>
<keyword evidence="5" id="KW-1185">Reference proteome</keyword>
<evidence type="ECO:0000259" key="3">
    <source>
        <dbReference type="SMART" id="SM00306"/>
    </source>
</evidence>
<sequence>MQPKAVPLKKVAAGGAQRRDDAALHRWKGAPEVTWPSAGSADVNLAAPSTAKTPQRAGKLPVTVAPAQAKARTGTRPAAVKVAVADQAKAHKAGVQGLLLSVGRTDGASTAGPAEVSVDYESFNAAYGGDWASRLRLVQLPACALTTPDKGECRTQTPLATRNDTKKHTLTATAMVNPQSATPASSRSAVRSLAASGATVLAATAGASGASGDYKATSLQPSGSWTAGGSSGGFTWNYPIGAPAVPGGLQPKLSLYYSSQSVDGRTSASNSQAGWVGDGWSMEPGFIERRYKPCNDDQEGATNSSKVGDLCWPSNDNATLSLGGKSTELVYQAGKGWHPASDSGEKVEKLSDSDYKTANGDNNGEHWKVTATDGTQYFFGLNRLPGWRDDNPATTDKDPDPVTNSTLTVPVFGNQSSEPCYDSSFDAASCDQGWRWNLDYVVDPHGNAMAYYWNKETNNYARNMSLTTGTGTPAKYNPAGYLDHIDYGLRSGAAYTGKAMGKVAFGVSDRCLQNCAFDADHAANWPDVPFDQFCKDGDDCKGKASPTFWSRKRLTMVTTKVLTGGEYKNVDSWTLDQDFPNGAGDGISHPMWLKSITRTGLVGGTTQLPPVTFKAQGLSNRVDKTGDGLAPYFRMRLSEIRTETGGTIGVSYAEDPDCGPDKLPPTDGTNTTRCYSVKWPFEGEKAKRDWFVTYPVTQVREGDNLAETPDVETNYRYLGGVAWTKSTDEFAKAEDRTYSINRGYGQVQTRTGTSNEAQTLTETRYFRGVDGADVLDSAGAKVTDREQFAGMIRENATFNGDNTDKLVSATSYTPWRSAVTATRTRTGLPDLEAHHTGTESERTRTPVSGDRERTTKITRTFDEYGMVTKVSDLGDEDVNRDETCTTTSYTRNTGKWMLDKVAGVVVTSVPCTLGSQFPDNLISDTRTFYDGATSVTAAPTKGDVTKVQKLKGNATDTEDSDWDTVSSTPSTCGSDSKQLCYDQYGRPLAGADAYGKTTTTAYVPADGEPATKTTVTNARGQAVVTTVDPLRGLPTTVTDINNAVTTTSYDPLGRTTGVWLPTHTQAAFPQYPNYKYEYLVRNDGPVVVTTGKLNSHSTYTTTYGFFDGLLRPRQTQAIAPDDSGRLVTETFYNSRGEAWWSSGTYWAEGKAEPVLVTGKTTSYPNSTETEFDGAGRPTAVISKHLGDETKRTTTSYTGDSTIVTPPQGGTTTKTVVDAHGRKTAVYNNGDPKAAVSYTYNSLGQLAEVQDAVGAKWTYGYDVRGRQVRVDDPDKGTSTTTYDQGDRVTDVKDARGITLHTDYDDLGRRTKLTQGTTVLSEWTYDGASNGKGRPYTATRYVDGKPYTNTNLSYTLNGDPVGIQATIPDSQGALAGTYKWTTAYDAVTRLPQWTQQPAIGGLPLEKLYYGITGSTDLPGTLYAGSDPIVSETLYDHYGRTQREEYGALGKKVYASYTYDDHTSALTSVTTDRDLGPARIDDTHYTYDPAGNITSITTGFGQDTARTVDTQCFVTDNLRRITQAWTATDQCKTTPTDASSATVGGPDAYWTSYTYDAIGNRTTETQHKTASGPAADAVRTYTAPAAGKHALPQVTETGPTAHTETYGYDQAGNTTSRKTGTTADQTLTWDTEGHLATVTQSGATTSYLYDTGGNRLTRTDSTGTTLYLPSGNELVLKSGTVTGTRYYSYNGKTAAVRTAGKLTFLLSDAHGTTTSQVDVTTQAITRRRTTIFGAPRGTAPTTWTGDKGFVGGTKDLDTGLTHLGAREYDPKTGRFISVDPLLETDKPQSLSGYTYAENNPVAGSDPTGMSSFSCNMETGSCPTGSEEVETQQKTVLRGTTPASSPRPKLHPAWHVTVPPKYRYEVNGVCTYAMTGSCETVSPPAPSAEDILDLPCPAGDPGWLCSFRNSYYKTAMIFGPMAGMVTAARGWGGRGKGRTETNESGVKPTQCFLAGTQVLMGDKSTKKIEEVKVGDEVLATDPEQGRTSKRKVTALIITEGEKQFTELTIATAGGSKKLTATREHPFWVESEHRWVVAGELAPSMTLLTDDGTAASVQSSRSYSKHARTYNLTVADVHTYYVLAGSTPVLVHNTCGPDLGDSWKPKPASQVCGTGGCEKVADHIQSVIGGDIMRITDRYGAPHLGKYRGIVSGWNYHDVVVKEGRVFDATTGRRGEPIDQYRENFEYGDDLIFSPAPR</sequence>
<dbReference type="CDD" id="cd00081">
    <property type="entry name" value="Hint"/>
    <property type="match status" value="1"/>
</dbReference>
<feature type="region of interest" description="Disordered" evidence="2">
    <location>
        <begin position="1594"/>
        <end position="1617"/>
    </location>
</feature>
<feature type="compositionally biased region" description="Polar residues" evidence="2">
    <location>
        <begin position="1608"/>
        <end position="1617"/>
    </location>
</feature>
<dbReference type="PROSITE" id="PS50817">
    <property type="entry name" value="INTEIN_N_TER"/>
    <property type="match status" value="1"/>
</dbReference>
<geneLocation type="plasmid" evidence="4 5">
    <name>unnamed1</name>
</geneLocation>
<dbReference type="InterPro" id="IPR003587">
    <property type="entry name" value="Hint_dom_N"/>
</dbReference>
<dbReference type="InterPro" id="IPR022385">
    <property type="entry name" value="Rhs_assc_core"/>
</dbReference>
<dbReference type="Pfam" id="PF25023">
    <property type="entry name" value="TEN_YD-shell"/>
    <property type="match status" value="2"/>
</dbReference>
<evidence type="ECO:0000256" key="1">
    <source>
        <dbReference type="ARBA" id="ARBA00022737"/>
    </source>
</evidence>
<dbReference type="RefSeq" id="WP_329404853.1">
    <property type="nucleotide sequence ID" value="NZ_CP109020.1"/>
</dbReference>
<dbReference type="InterPro" id="IPR036844">
    <property type="entry name" value="Hint_dom_sf"/>
</dbReference>
<evidence type="ECO:0000313" key="4">
    <source>
        <dbReference type="EMBL" id="WUT87870.1"/>
    </source>
</evidence>
<evidence type="ECO:0000256" key="2">
    <source>
        <dbReference type="SAM" id="MobiDB-lite"/>
    </source>
</evidence>
<feature type="region of interest" description="Disordered" evidence="2">
    <location>
        <begin position="1"/>
        <end position="21"/>
    </location>
</feature>
<dbReference type="InterPro" id="IPR056823">
    <property type="entry name" value="TEN-like_YD-shell"/>
</dbReference>
<reference evidence="4" key="1">
    <citation type="submission" date="2022-10" db="EMBL/GenBank/DDBJ databases">
        <title>The complete genomes of actinobacterial strains from the NBC collection.</title>
        <authorList>
            <person name="Joergensen T.S."/>
            <person name="Alvarez Arevalo M."/>
            <person name="Sterndorff E.B."/>
            <person name="Faurdal D."/>
            <person name="Vuksanovic O."/>
            <person name="Mourched A.-S."/>
            <person name="Charusanti P."/>
            <person name="Shaw S."/>
            <person name="Blin K."/>
            <person name="Weber T."/>
        </authorList>
    </citation>
    <scope>NUCLEOTIDE SEQUENCE</scope>
    <source>
        <strain evidence="4">NBC_00668</strain>
        <plasmid evidence="4">unnamed1</plasmid>
    </source>
</reference>
<feature type="compositionally biased region" description="Basic and acidic residues" evidence="2">
    <location>
        <begin position="831"/>
        <end position="851"/>
    </location>
</feature>
<dbReference type="Pfam" id="PF07591">
    <property type="entry name" value="PT-HINT"/>
    <property type="match status" value="1"/>
</dbReference>
<dbReference type="Gene3D" id="2.170.16.10">
    <property type="entry name" value="Hedgehog/Intein (Hint) domain"/>
    <property type="match status" value="1"/>
</dbReference>
<dbReference type="InterPro" id="IPR006530">
    <property type="entry name" value="YD"/>
</dbReference>
<dbReference type="NCBIfam" id="TIGR03696">
    <property type="entry name" value="Rhs_assc_core"/>
    <property type="match status" value="1"/>
</dbReference>
<dbReference type="SMART" id="SM00306">
    <property type="entry name" value="HintN"/>
    <property type="match status" value="1"/>
</dbReference>
<feature type="region of interest" description="Disordered" evidence="2">
    <location>
        <begin position="827"/>
        <end position="851"/>
    </location>
</feature>
<name>A0ABZ1XW90_9ACTN</name>
<accession>A0ABZ1XW90</accession>
<dbReference type="InterPro" id="IPR030934">
    <property type="entry name" value="Intein_C"/>
</dbReference>
<dbReference type="NCBIfam" id="TIGR01443">
    <property type="entry name" value="intein_Cterm"/>
    <property type="match status" value="1"/>
</dbReference>
<dbReference type="EMBL" id="CP109020">
    <property type="protein sequence ID" value="WUT87870.1"/>
    <property type="molecule type" value="Genomic_DNA"/>
</dbReference>
<dbReference type="NCBIfam" id="TIGR01643">
    <property type="entry name" value="YD_repeat_2x"/>
    <property type="match status" value="1"/>
</dbReference>
<proteinExistence type="predicted"/>
<feature type="compositionally biased region" description="Polar residues" evidence="2">
    <location>
        <begin position="1192"/>
        <end position="1212"/>
    </location>
</feature>
<protein>
    <submittedName>
        <fullName evidence="4">Polymorphic toxin-type HINT domain-containing protein</fullName>
    </submittedName>
</protein>
<feature type="domain" description="Hint" evidence="3">
    <location>
        <begin position="1945"/>
        <end position="2046"/>
    </location>
</feature>
<dbReference type="InterPro" id="IPR050708">
    <property type="entry name" value="T6SS_VgrG/RHS"/>
</dbReference>
<keyword evidence="4" id="KW-0614">Plasmid</keyword>
<feature type="region of interest" description="Disordered" evidence="2">
    <location>
        <begin position="1190"/>
        <end position="1212"/>
    </location>
</feature>
<dbReference type="PANTHER" id="PTHR32305">
    <property type="match status" value="1"/>
</dbReference>
<dbReference type="Proteomes" id="UP001432060">
    <property type="component" value="Plasmid unnamed1"/>
</dbReference>
<dbReference type="InterPro" id="IPR006141">
    <property type="entry name" value="Intein_N"/>
</dbReference>
<keyword evidence="1" id="KW-0677">Repeat</keyword>
<gene>
    <name evidence="4" type="ORF">OG515_37015</name>
</gene>